<accession>A0A388LRA3</accession>
<name>A0A388LRA3_CHABU</name>
<feature type="domain" description="Phospholipid/glycerol acyltransferase" evidence="2">
    <location>
        <begin position="748"/>
        <end position="871"/>
    </location>
</feature>
<dbReference type="OrthoDB" id="44277at2759"/>
<dbReference type="PANTHER" id="PTHR22753">
    <property type="entry name" value="TRANSMEMBRANE PROTEIN 68"/>
    <property type="match status" value="1"/>
</dbReference>
<proteinExistence type="predicted"/>
<evidence type="ECO:0000313" key="4">
    <source>
        <dbReference type="Proteomes" id="UP000265515"/>
    </source>
</evidence>
<dbReference type="STRING" id="69332.A0A388LRA3"/>
<dbReference type="SMART" id="SM00563">
    <property type="entry name" value="PlsC"/>
    <property type="match status" value="1"/>
</dbReference>
<dbReference type="InterPro" id="IPR000073">
    <property type="entry name" value="AB_hydrolase_1"/>
</dbReference>
<dbReference type="Proteomes" id="UP000265515">
    <property type="component" value="Unassembled WGS sequence"/>
</dbReference>
<comment type="caution">
    <text evidence="3">The sequence shown here is derived from an EMBL/GenBank/DDBJ whole genome shotgun (WGS) entry which is preliminary data.</text>
</comment>
<evidence type="ECO:0000256" key="1">
    <source>
        <dbReference type="SAM" id="MobiDB-lite"/>
    </source>
</evidence>
<organism evidence="3 4">
    <name type="scientific">Chara braunii</name>
    <name type="common">Braun's stonewort</name>
    <dbReference type="NCBI Taxonomy" id="69332"/>
    <lineage>
        <taxon>Eukaryota</taxon>
        <taxon>Viridiplantae</taxon>
        <taxon>Streptophyta</taxon>
        <taxon>Charophyceae</taxon>
        <taxon>Charales</taxon>
        <taxon>Characeae</taxon>
        <taxon>Chara</taxon>
    </lineage>
</organism>
<dbReference type="GO" id="GO:0016746">
    <property type="term" value="F:acyltransferase activity"/>
    <property type="evidence" value="ECO:0007669"/>
    <property type="project" value="InterPro"/>
</dbReference>
<feature type="region of interest" description="Disordered" evidence="1">
    <location>
        <begin position="42"/>
        <end position="61"/>
    </location>
</feature>
<feature type="compositionally biased region" description="Low complexity" evidence="1">
    <location>
        <begin position="131"/>
        <end position="153"/>
    </location>
</feature>
<reference evidence="3 4" key="1">
    <citation type="journal article" date="2018" name="Cell">
        <title>The Chara Genome: Secondary Complexity and Implications for Plant Terrestrialization.</title>
        <authorList>
            <person name="Nishiyama T."/>
            <person name="Sakayama H."/>
            <person name="Vries J.D."/>
            <person name="Buschmann H."/>
            <person name="Saint-Marcoux D."/>
            <person name="Ullrich K.K."/>
            <person name="Haas F.B."/>
            <person name="Vanderstraeten L."/>
            <person name="Becker D."/>
            <person name="Lang D."/>
            <person name="Vosolsobe S."/>
            <person name="Rombauts S."/>
            <person name="Wilhelmsson P.K.I."/>
            <person name="Janitza P."/>
            <person name="Kern R."/>
            <person name="Heyl A."/>
            <person name="Rumpler F."/>
            <person name="Villalobos L.I.A.C."/>
            <person name="Clay J.M."/>
            <person name="Skokan R."/>
            <person name="Toyoda A."/>
            <person name="Suzuki Y."/>
            <person name="Kagoshima H."/>
            <person name="Schijlen E."/>
            <person name="Tajeshwar N."/>
            <person name="Catarino B."/>
            <person name="Hetherington A.J."/>
            <person name="Saltykova A."/>
            <person name="Bonnot C."/>
            <person name="Breuninger H."/>
            <person name="Symeonidi A."/>
            <person name="Radhakrishnan G.V."/>
            <person name="Van Nieuwerburgh F."/>
            <person name="Deforce D."/>
            <person name="Chang C."/>
            <person name="Karol K.G."/>
            <person name="Hedrich R."/>
            <person name="Ulvskov P."/>
            <person name="Glockner G."/>
            <person name="Delwiche C.F."/>
            <person name="Petrasek J."/>
            <person name="Van de Peer Y."/>
            <person name="Friml J."/>
            <person name="Beilby M."/>
            <person name="Dolan L."/>
            <person name="Kohara Y."/>
            <person name="Sugano S."/>
            <person name="Fujiyama A."/>
            <person name="Delaux P.-M."/>
            <person name="Quint M."/>
            <person name="TheiBen G."/>
            <person name="Hagemann M."/>
            <person name="Harholt J."/>
            <person name="Dunand C."/>
            <person name="Zachgo S."/>
            <person name="Langdale J."/>
            <person name="Maumus F."/>
            <person name="Straeten D.V.D."/>
            <person name="Gould S.B."/>
            <person name="Rensing S.A."/>
        </authorList>
    </citation>
    <scope>NUCLEOTIDE SEQUENCE [LARGE SCALE GENOMIC DNA]</scope>
    <source>
        <strain evidence="3 4">S276</strain>
    </source>
</reference>
<dbReference type="Gramene" id="GBG84868">
    <property type="protein sequence ID" value="GBG84868"/>
    <property type="gene ID" value="CBR_g39243"/>
</dbReference>
<dbReference type="GO" id="GO:0016020">
    <property type="term" value="C:membrane"/>
    <property type="evidence" value="ECO:0007669"/>
    <property type="project" value="TreeGrafter"/>
</dbReference>
<dbReference type="EMBL" id="BFEA01000494">
    <property type="protein sequence ID" value="GBG84868.1"/>
    <property type="molecule type" value="Genomic_DNA"/>
</dbReference>
<dbReference type="PANTHER" id="PTHR22753:SF48">
    <property type="entry name" value="PHOSPHOLIPID_GLYCEROL ACYLTRANSFERASE DOMAIN-CONTAINING PROTEIN"/>
    <property type="match status" value="1"/>
</dbReference>
<dbReference type="PRINTS" id="PR00111">
    <property type="entry name" value="ABHYDROLASE"/>
</dbReference>
<feature type="region of interest" description="Disordered" evidence="1">
    <location>
        <begin position="130"/>
        <end position="153"/>
    </location>
</feature>
<sequence>MEAVTSGMRSAAGSLSIPVQAPSCCVCQYVLSTNRTHSLQFARPDSHQKRGHGVCRQHRRASSALSSSSSSSVCFSSSSSFSFHVPSQSRPLSSCSRHIAPNSSRVIGPNSSHGIGLPRGGQRAHLFANWGKGTSVSPGSSSGPWSRSSSTGLSSARNLLSQTSGCSHCGFSILQRADGNRRRRAGGGNGRREERKPSIAWTITKRFEQKAMVYSSSGSRSSLIAMRGVFHSFPSLTLITVRSQSSSASVSSSSSSSRSGSLSRVSRFPLTSWAPVKVARGSFLSKVAETRSPAGSSVDEEEEDVGLEKDVGIEKNVGANVDDSGAGIESESESGARNEFNLPFLFSMSGISSDSDSLQLYDPLEGIQYDGDMYSASAWRRRSRNEPGPDPATAMNRTLRATAPLLVFVPGLDGTGKFFRSQVRSFHAQGYDLRCVYIPPNNRLNWDGLVEQMVSQLRNLAMSDGSASENRAQEETKGEEEEAGRGGGGGEVGNKEDLQCRHVTLVGESFGACLSLRVALASPSLVSRLVLMNPGTQLGANNYLAGLLAASGLLGRVPHAVYAIAQEIALPFMARKRLVSRDVNNDVMSIAEYVPAPCAAFRLKLLLDEAGLSDDDLCRVSQPTLLIASGKDRVLPSLNETGRLKKLLPNSKRAVLSESGHFVLLEEGLDLGAVMMRHGFFPPGMDSEVGSDEDDDQGVRWNRPQPAVSDEVMDELGLFLSPWRFLTSPIVSGEENLPNRYKEGHKPILFVGNHTLFGSYDTPLLFHEVCFLGPALQEPWEAVPRNDFLAVGMRKLVIATLCRYGNVKATPRSAYNLLKEGECVLLFPGGSRETCKLKGEKYKLLWKEKTDFVRLAAKFGAIIVPFSSVGGDDAYKLVFDRDDILSSPLRPLIDAFVERNGLRYEDVHPITAIPGTNIPSLVPIPSLERIYYHFSEPIDTSQFKSLVHDPEECHRIYLRVKRSIEDGIEYLQKVRGDDKERELGLRLRNKLLRLLPDPFGDFGPSSRSSGTSWI</sequence>
<feature type="compositionally biased region" description="Basic residues" evidence="1">
    <location>
        <begin position="49"/>
        <end position="61"/>
    </location>
</feature>
<protein>
    <recommendedName>
        <fullName evidence="2">Phospholipid/glycerol acyltransferase domain-containing protein</fullName>
    </recommendedName>
</protein>
<dbReference type="SUPFAM" id="SSF53474">
    <property type="entry name" value="alpha/beta-Hydrolases"/>
    <property type="match status" value="1"/>
</dbReference>
<dbReference type="InterPro" id="IPR002123">
    <property type="entry name" value="Plipid/glycerol_acylTrfase"/>
</dbReference>
<evidence type="ECO:0000259" key="2">
    <source>
        <dbReference type="SMART" id="SM00563"/>
    </source>
</evidence>
<evidence type="ECO:0000313" key="3">
    <source>
        <dbReference type="EMBL" id="GBG84868.1"/>
    </source>
</evidence>
<feature type="region of interest" description="Disordered" evidence="1">
    <location>
        <begin position="462"/>
        <end position="493"/>
    </location>
</feature>
<gene>
    <name evidence="3" type="ORF">CBR_g39243</name>
</gene>
<dbReference type="InterPro" id="IPR029058">
    <property type="entry name" value="AB_hydrolase_fold"/>
</dbReference>
<dbReference type="Gene3D" id="3.40.50.1820">
    <property type="entry name" value="alpha/beta hydrolase"/>
    <property type="match status" value="1"/>
</dbReference>
<keyword evidence="4" id="KW-1185">Reference proteome</keyword>
<dbReference type="Pfam" id="PF00561">
    <property type="entry name" value="Abhydrolase_1"/>
    <property type="match status" value="1"/>
</dbReference>
<dbReference type="AlphaFoldDB" id="A0A388LRA3"/>
<dbReference type="CDD" id="cd07987">
    <property type="entry name" value="LPLAT_MGAT-like"/>
    <property type="match status" value="1"/>
</dbReference>
<dbReference type="Pfam" id="PF01553">
    <property type="entry name" value="Acyltransferase"/>
    <property type="match status" value="1"/>
</dbReference>